<evidence type="ECO:0000256" key="1">
    <source>
        <dbReference type="SAM" id="MobiDB-lite"/>
    </source>
</evidence>
<name>A0A6C0LZI0_9ZZZZ</name>
<dbReference type="Pfam" id="PF19251">
    <property type="entry name" value="DUF5899"/>
    <property type="match status" value="1"/>
</dbReference>
<feature type="domain" description="DUF5899" evidence="2">
    <location>
        <begin position="230"/>
        <end position="285"/>
    </location>
</feature>
<sequence length="726" mass="82903">MEIALFAGLGFLGKAISDSNKGKSNTPNKSTSPSQDIYQTTIVNDISMQRARLASANRELSKDPNRTNIIPPLYPQSIFKRPTQEFGTITDMAPTDTYNFSDQLDNLIWKKKQEVAANNDVQIDKKPAMKFVQDNIGNTEHWAPFYSEIDMTYNVVPKEEMVFEQMEHFTNQRDFSVYNDYNEQRSPLAIELFTGSSKNYFPKQENVLLFEPQKGMTYVNGAPAMTGLFQDRYNDAVKLERRNERPFEQRQVGPGLNLNVNQDSLNGFHDTTRILPRNIDELRRADKKQSSKTEPVNHGKLGEQMPVLTPWKKHTPDSFRTIEPSEYLPGSSQVSAARVRDNINLRVGNRAFSQEEIGIAKAYVPVFSNTSKGDVQASQRELYREPDNQNVGYNIPKISHNIESFVIPENQRNKTNINYTVISNPIHSKTTTQLSDQAKTTQKQTVDTLPQGAAFGQNQKTKIYNQDEAKDTLRQMLKNINKEVIQGNNNKFRVRFQDEANTTTRQTTNYEESGNISSIKKLKTMLQDSLRTTTKQLINIDHDGFIGDTHNKHKTELQDDARTTTRQQTIDYDYVHHANNVSGNRAYNQEDLEENLPVTLRNISKIEDYMGSAGLPTGNVIEHDFRNAHTNASREEVSKDRSPTQTGTNQMATLDNTAVNLKKYQDLRRAWVPTATQAVRDLETENGFRNTLLKNKTDYNDRLSYNLTQSLNDNPLVINNKKFIRT</sequence>
<dbReference type="InterPro" id="IPR045418">
    <property type="entry name" value="P2_DUF5899"/>
</dbReference>
<feature type="region of interest" description="Disordered" evidence="1">
    <location>
        <begin position="631"/>
        <end position="650"/>
    </location>
</feature>
<evidence type="ECO:0000259" key="2">
    <source>
        <dbReference type="Pfam" id="PF19251"/>
    </source>
</evidence>
<protein>
    <recommendedName>
        <fullName evidence="2">DUF5899 domain-containing protein</fullName>
    </recommendedName>
</protein>
<organism evidence="3">
    <name type="scientific">viral metagenome</name>
    <dbReference type="NCBI Taxonomy" id="1070528"/>
    <lineage>
        <taxon>unclassified sequences</taxon>
        <taxon>metagenomes</taxon>
        <taxon>organismal metagenomes</taxon>
    </lineage>
</organism>
<dbReference type="AlphaFoldDB" id="A0A6C0LZI0"/>
<evidence type="ECO:0000313" key="3">
    <source>
        <dbReference type="EMBL" id="QHU35790.1"/>
    </source>
</evidence>
<dbReference type="EMBL" id="MN740612">
    <property type="protein sequence ID" value="QHU35790.1"/>
    <property type="molecule type" value="Genomic_DNA"/>
</dbReference>
<feature type="compositionally biased region" description="Basic and acidic residues" evidence="1">
    <location>
        <begin position="631"/>
        <end position="642"/>
    </location>
</feature>
<proteinExistence type="predicted"/>
<feature type="region of interest" description="Disordered" evidence="1">
    <location>
        <begin position="17"/>
        <end position="37"/>
    </location>
</feature>
<accession>A0A6C0LZI0</accession>
<reference evidence="3" key="1">
    <citation type="journal article" date="2020" name="Nature">
        <title>Giant virus diversity and host interactions through global metagenomics.</title>
        <authorList>
            <person name="Schulz F."/>
            <person name="Roux S."/>
            <person name="Paez-Espino D."/>
            <person name="Jungbluth S."/>
            <person name="Walsh D.A."/>
            <person name="Denef V.J."/>
            <person name="McMahon K.D."/>
            <person name="Konstantinidis K.T."/>
            <person name="Eloe-Fadrosh E.A."/>
            <person name="Kyrpides N.C."/>
            <person name="Woyke T."/>
        </authorList>
    </citation>
    <scope>NUCLEOTIDE SEQUENCE</scope>
    <source>
        <strain evidence="3">GVMAG-S-1035085-51</strain>
    </source>
</reference>